<dbReference type="InterPro" id="IPR022439">
    <property type="entry name" value="RPE4"/>
</dbReference>
<comment type="caution">
    <text evidence="1">The sequence shown here is derived from an EMBL/GenBank/DDBJ whole genome shotgun (WGS) entry which is preliminary data.</text>
</comment>
<dbReference type="EMBL" id="LAOI01000001">
    <property type="protein sequence ID" value="KJV89597.1"/>
    <property type="molecule type" value="Genomic_DNA"/>
</dbReference>
<evidence type="ECO:0000313" key="1">
    <source>
        <dbReference type="EMBL" id="KJV89597.1"/>
    </source>
</evidence>
<dbReference type="AlphaFoldDB" id="A0A0F3QBI8"/>
<dbReference type="Proteomes" id="UP000033661">
    <property type="component" value="Unassembled WGS sequence"/>
</dbReference>
<name>A0A0F3QBI8_RICBE</name>
<gene>
    <name evidence="1" type="ORF">RBEAN4_0576</name>
</gene>
<keyword evidence="2" id="KW-1185">Reference proteome</keyword>
<organism evidence="1 2">
    <name type="scientific">Rickettsia bellii str. RML An4</name>
    <dbReference type="NCBI Taxonomy" id="1359193"/>
    <lineage>
        <taxon>Bacteria</taxon>
        <taxon>Pseudomonadati</taxon>
        <taxon>Pseudomonadota</taxon>
        <taxon>Alphaproteobacteria</taxon>
        <taxon>Rickettsiales</taxon>
        <taxon>Rickettsiaceae</taxon>
        <taxon>Rickettsieae</taxon>
        <taxon>Rickettsia</taxon>
        <taxon>belli group</taxon>
    </lineage>
</organism>
<accession>A0A0F3QBI8</accession>
<evidence type="ECO:0000313" key="2">
    <source>
        <dbReference type="Proteomes" id="UP000033661"/>
    </source>
</evidence>
<reference evidence="1 2" key="1">
    <citation type="submission" date="2015-02" db="EMBL/GenBank/DDBJ databases">
        <title>Genome Sequencing of Rickettsiales.</title>
        <authorList>
            <person name="Daugherty S.C."/>
            <person name="Su Q."/>
            <person name="Abolude K."/>
            <person name="Beier-Sexton M."/>
            <person name="Carlyon J.A."/>
            <person name="Carter R."/>
            <person name="Day N.P."/>
            <person name="Dumler S.J."/>
            <person name="Dyachenko V."/>
            <person name="Godinez A."/>
            <person name="Kurtti T.J."/>
            <person name="Lichay M."/>
            <person name="Mullins K.E."/>
            <person name="Ott S."/>
            <person name="Pappas-Brown V."/>
            <person name="Paris D.H."/>
            <person name="Patel P."/>
            <person name="Richards A.L."/>
            <person name="Sadzewicz L."/>
            <person name="Sears K."/>
            <person name="Seidman D."/>
            <person name="Sengamalay N."/>
            <person name="Stenos J."/>
            <person name="Tallon L.J."/>
            <person name="Vincent G."/>
            <person name="Fraser C.M."/>
            <person name="Munderloh U."/>
            <person name="Dunning-Hotopp J.C."/>
        </authorList>
    </citation>
    <scope>NUCLEOTIDE SEQUENCE [LARGE SCALE GENOMIC DNA]</scope>
    <source>
        <strain evidence="1 2">RML An4</strain>
    </source>
</reference>
<dbReference type="PATRIC" id="fig|1359193.3.peg.560"/>
<proteinExistence type="predicted"/>
<sequence length="43" mass="4842">MSPRDLFTGSRKKYIIFFIVFLDPVVKPRDDTVGVASPCNDVP</sequence>
<dbReference type="NCBIfam" id="TIGR03777">
    <property type="entry name" value="RPE4"/>
    <property type="match status" value="1"/>
</dbReference>
<protein>
    <submittedName>
        <fullName evidence="1">RPE4 domain protein</fullName>
    </submittedName>
</protein>